<name>A0A0U5AXB0_9NEOP</name>
<evidence type="ECO:0000256" key="9">
    <source>
        <dbReference type="SAM" id="Phobius"/>
    </source>
</evidence>
<evidence type="ECO:0000313" key="10">
    <source>
        <dbReference type="EMBL" id="BAU20254.1"/>
    </source>
</evidence>
<dbReference type="EMBL" id="FX982928">
    <property type="protein sequence ID" value="BAU20254.1"/>
    <property type="molecule type" value="mRNA"/>
</dbReference>
<comment type="function">
    <text evidence="8">Plays a role in the sugar gustatory response.</text>
</comment>
<dbReference type="GO" id="GO:0005886">
    <property type="term" value="C:plasma membrane"/>
    <property type="evidence" value="ECO:0007669"/>
    <property type="project" value="UniProtKB-SubCell"/>
</dbReference>
<dbReference type="GO" id="GO:0008527">
    <property type="term" value="F:taste receptor activity"/>
    <property type="evidence" value="ECO:0007669"/>
    <property type="project" value="InterPro"/>
</dbReference>
<comment type="similarity">
    <text evidence="2">Belongs to the insect chemoreceptor superfamily. Gustatory receptor (GR) family. Gr5a subfamily.</text>
</comment>
<sequence length="422" mass="47899">MTGFFKESEPVMMNTVTLNEENVNSFHHAISSVVVTAQCFGLLPVLGITGPNATSVRFRWCSFRTVFSIFILLGTGLNMCFSIVLMRSGVSFKESDGMAFFGTVTITYMLFLQLARQWPTLISEWENLEISQKHYGYPRRLCLKIKIMTVIVLTGALVEHALSKASGIMTAVACTDNITDVFRYYFTRTGTYDQMFAVMEYSFTTAILTLITNFIATFTWNFTDLFIILMSLALTERFRLFNQNLDSVRGKLLTESFWSQIREEYNSLSHLTRTLDSCISKIVLVSFASNLYFICRQLLSSLSPLHGLVNTVYFCWSFGFVLFRAVTLSVYASRIYDESLLPKRVLYDVPPESYKVEVSRFLNQIVTDTVALSGMNFFYITRTLLLTLAGTIVTYEIVLVQLNSISLVGSNTSTNVTEKCYD</sequence>
<dbReference type="Pfam" id="PF06151">
    <property type="entry name" value="Trehalose_recp"/>
    <property type="match status" value="1"/>
</dbReference>
<keyword evidence="7 8" id="KW-0675">Receptor</keyword>
<comment type="subcellular location">
    <subcellularLocation>
        <location evidence="1">Cell membrane</location>
        <topology evidence="1">Multi-pass membrane protein</topology>
    </subcellularLocation>
</comment>
<dbReference type="PIRSF" id="PIRSF038981">
    <property type="entry name" value="GRP"/>
    <property type="match status" value="1"/>
</dbReference>
<evidence type="ECO:0000256" key="8">
    <source>
        <dbReference type="PIRNR" id="PIRNR038981"/>
    </source>
</evidence>
<organism evidence="10">
    <name type="scientific">Reticulitermes speratus</name>
    <dbReference type="NCBI Taxonomy" id="60591"/>
    <lineage>
        <taxon>Eukaryota</taxon>
        <taxon>Metazoa</taxon>
        <taxon>Ecdysozoa</taxon>
        <taxon>Arthropoda</taxon>
        <taxon>Hexapoda</taxon>
        <taxon>Insecta</taxon>
        <taxon>Pterygota</taxon>
        <taxon>Neoptera</taxon>
        <taxon>Polyneoptera</taxon>
        <taxon>Dictyoptera</taxon>
        <taxon>Blattodea</taxon>
        <taxon>Blattoidea</taxon>
        <taxon>Termitoidae</taxon>
        <taxon>Rhinotermitidae</taxon>
        <taxon>Reticulitermes</taxon>
        <taxon>Frontotermes</taxon>
    </lineage>
</organism>
<feature type="transmembrane region" description="Helical" evidence="9">
    <location>
        <begin position="201"/>
        <end position="234"/>
    </location>
</feature>
<proteinExistence type="evidence at transcript level"/>
<feature type="transmembrane region" description="Helical" evidence="9">
    <location>
        <begin position="311"/>
        <end position="333"/>
    </location>
</feature>
<evidence type="ECO:0000256" key="3">
    <source>
        <dbReference type="ARBA" id="ARBA00022475"/>
    </source>
</evidence>
<keyword evidence="6 9" id="KW-0472">Membrane</keyword>
<evidence type="ECO:0000256" key="1">
    <source>
        <dbReference type="ARBA" id="ARBA00004651"/>
    </source>
</evidence>
<dbReference type="PANTHER" id="PTHR21421">
    <property type="entry name" value="GUSTATORY RECEPTOR"/>
    <property type="match status" value="1"/>
</dbReference>
<evidence type="ECO:0000256" key="2">
    <source>
        <dbReference type="ARBA" id="ARBA00005327"/>
    </source>
</evidence>
<dbReference type="InterPro" id="IPR009318">
    <property type="entry name" value="Gustatory_rcpt"/>
</dbReference>
<keyword evidence="8" id="KW-0807">Transducer</keyword>
<reference evidence="10" key="1">
    <citation type="journal article" date="2016" name="PLoS ONE">
        <title>Caste-Specific and Sex-Specific Expression of Chemoreceptor Genes in a Termite.</title>
        <authorList>
            <person name="Mitaka Y."/>
            <person name="Kobayashi K."/>
            <person name="Mikheyev A."/>
            <person name="Tin M.M.Y."/>
            <person name="Watanabe Y."/>
            <person name="Matsuura K."/>
        </authorList>
    </citation>
    <scope>NUCLEOTIDE SEQUENCE</scope>
</reference>
<feature type="transmembrane region" description="Helical" evidence="9">
    <location>
        <begin position="61"/>
        <end position="85"/>
    </location>
</feature>
<accession>A0A0U5AXB0</accession>
<protein>
    <recommendedName>
        <fullName evidence="8">Gustatory receptor</fullName>
    </recommendedName>
</protein>
<feature type="transmembrane region" description="Helical" evidence="9">
    <location>
        <begin position="29"/>
        <end position="49"/>
    </location>
</feature>
<evidence type="ECO:0000256" key="6">
    <source>
        <dbReference type="ARBA" id="ARBA00023136"/>
    </source>
</evidence>
<gene>
    <name evidence="10" type="primary">RsGr5</name>
</gene>
<dbReference type="PANTHER" id="PTHR21421:SF29">
    <property type="entry name" value="GUSTATORY RECEPTOR 5A FOR TREHALOSE-RELATED"/>
    <property type="match status" value="1"/>
</dbReference>
<keyword evidence="5 9" id="KW-1133">Transmembrane helix</keyword>
<dbReference type="GO" id="GO:0007165">
    <property type="term" value="P:signal transduction"/>
    <property type="evidence" value="ECO:0007669"/>
    <property type="project" value="UniProtKB-KW"/>
</dbReference>
<feature type="transmembrane region" description="Helical" evidence="9">
    <location>
        <begin position="97"/>
        <end position="115"/>
    </location>
</feature>
<dbReference type="AlphaFoldDB" id="A0A0U5AXB0"/>
<evidence type="ECO:0000256" key="4">
    <source>
        <dbReference type="ARBA" id="ARBA00022692"/>
    </source>
</evidence>
<evidence type="ECO:0000256" key="5">
    <source>
        <dbReference type="ARBA" id="ARBA00022989"/>
    </source>
</evidence>
<keyword evidence="3" id="KW-1003">Cell membrane</keyword>
<dbReference type="GO" id="GO:0050916">
    <property type="term" value="P:sensory perception of sweet taste"/>
    <property type="evidence" value="ECO:0007669"/>
    <property type="project" value="UniProtKB-ARBA"/>
</dbReference>
<evidence type="ECO:0000256" key="7">
    <source>
        <dbReference type="ARBA" id="ARBA00023170"/>
    </source>
</evidence>
<keyword evidence="4 9" id="KW-0812">Transmembrane</keyword>